<evidence type="ECO:0000256" key="4">
    <source>
        <dbReference type="ARBA" id="ARBA00022801"/>
    </source>
</evidence>
<evidence type="ECO:0000256" key="3">
    <source>
        <dbReference type="ARBA" id="ARBA00022729"/>
    </source>
</evidence>
<evidence type="ECO:0000256" key="5">
    <source>
        <dbReference type="ARBA" id="ARBA00022825"/>
    </source>
</evidence>
<dbReference type="Pfam" id="PF00089">
    <property type="entry name" value="Trypsin"/>
    <property type="match status" value="1"/>
</dbReference>
<keyword evidence="3 8" id="KW-0732">Signal</keyword>
<evidence type="ECO:0000313" key="11">
    <source>
        <dbReference type="EMBL" id="MBL7256361.1"/>
    </source>
</evidence>
<dbReference type="InterPro" id="IPR043504">
    <property type="entry name" value="Peptidase_S1_PA_chymotrypsin"/>
</dbReference>
<comment type="caution">
    <text evidence="11">The sequence shown here is derived from an EMBL/GenBank/DDBJ whole genome shotgun (WGS) entry which is preliminary data.</text>
</comment>
<dbReference type="InterPro" id="IPR001316">
    <property type="entry name" value="Pept_S1A_streptogrisin"/>
</dbReference>
<evidence type="ECO:0000256" key="8">
    <source>
        <dbReference type="SAM" id="SignalP"/>
    </source>
</evidence>
<dbReference type="CDD" id="cd21112">
    <property type="entry name" value="alphaLP-like"/>
    <property type="match status" value="1"/>
</dbReference>
<feature type="domain" description="Peptidase S1A alpha-lytic prodomain" evidence="10">
    <location>
        <begin position="80"/>
        <end position="135"/>
    </location>
</feature>
<evidence type="ECO:0000256" key="1">
    <source>
        <dbReference type="ARBA" id="ARBA00007664"/>
    </source>
</evidence>
<dbReference type="Pfam" id="PF02983">
    <property type="entry name" value="Pro_Al_protease"/>
    <property type="match status" value="1"/>
</dbReference>
<feature type="signal peptide" evidence="8">
    <location>
        <begin position="1"/>
        <end position="23"/>
    </location>
</feature>
<dbReference type="Gene3D" id="3.30.300.50">
    <property type="match status" value="1"/>
</dbReference>
<proteinExistence type="inferred from homology"/>
<keyword evidence="6" id="KW-0865">Zymogen</keyword>
<evidence type="ECO:0000256" key="7">
    <source>
        <dbReference type="ARBA" id="ARBA00023157"/>
    </source>
</evidence>
<evidence type="ECO:0000259" key="10">
    <source>
        <dbReference type="Pfam" id="PF02983"/>
    </source>
</evidence>
<comment type="similarity">
    <text evidence="1">Belongs to the peptidase S1 family.</text>
</comment>
<keyword evidence="5" id="KW-0720">Serine protease</keyword>
<dbReference type="PROSITE" id="PS00134">
    <property type="entry name" value="TRYPSIN_HIS"/>
    <property type="match status" value="1"/>
</dbReference>
<keyword evidence="2" id="KW-0645">Protease</keyword>
<sequence>MPKKWLAAAGMLAVIALPAPAHAASPMRAEAATALAVRLGDTRTGGIYVDAAGRTVVTVTDPATAQSVRDAGGVAQVVEHSLTELRSATTRLDTSARIPGTSWGVDPSTNRVTVEMDSTVTGAKLDQLLAVTASLGDVVTVDRIPGTLTTTAAFTSGGQGIQNKNQTLKCSLGFNVRNTAGAKSFLTAGHCSKDVSAWYKAADGTYLGTRNAISFPGDDYAVVTYRNADVSGYGTVWVNGAEKQISSSRYPVDGESVARAGTTSTDLVGAVLLTSATVNYQEGQVTGLIKTSLCAEFGDSGGPLFHGEVALGIASGANGADQSCSTGVNERRSYYQPVQEVLDRTGLKVF</sequence>
<dbReference type="InterPro" id="IPR018114">
    <property type="entry name" value="TRYPSIN_HIS"/>
</dbReference>
<dbReference type="PROSITE" id="PS00135">
    <property type="entry name" value="TRYPSIN_SER"/>
    <property type="match status" value="1"/>
</dbReference>
<keyword evidence="4" id="KW-0378">Hydrolase</keyword>
<dbReference type="PRINTS" id="PR00861">
    <property type="entry name" value="ALYTICPTASE"/>
</dbReference>
<protein>
    <submittedName>
        <fullName evidence="11">S1 family peptidase</fullName>
    </submittedName>
</protein>
<reference evidence="11 12" key="1">
    <citation type="submission" date="2021-01" db="EMBL/GenBank/DDBJ databases">
        <title>Actinoplanes sp. nov. LDG1-01 isolated from lichen.</title>
        <authorList>
            <person name="Saeng-In P."/>
            <person name="Phongsopitanun W."/>
            <person name="Kanchanasin P."/>
            <person name="Yuki M."/>
            <person name="Kudo T."/>
            <person name="Ohkuma M."/>
            <person name="Tanasupawat S."/>
        </authorList>
    </citation>
    <scope>NUCLEOTIDE SEQUENCE [LARGE SCALE GENOMIC DNA]</scope>
    <source>
        <strain evidence="11 12">LDG1-01</strain>
    </source>
</reference>
<dbReference type="InterPro" id="IPR033116">
    <property type="entry name" value="TRYPSIN_SER"/>
</dbReference>
<accession>A0ABS1VNQ3</accession>
<dbReference type="InterPro" id="IPR001254">
    <property type="entry name" value="Trypsin_dom"/>
</dbReference>
<keyword evidence="12" id="KW-1185">Reference proteome</keyword>
<evidence type="ECO:0000256" key="2">
    <source>
        <dbReference type="ARBA" id="ARBA00022670"/>
    </source>
</evidence>
<feature type="chain" id="PRO_5045520102" evidence="8">
    <location>
        <begin position="24"/>
        <end position="350"/>
    </location>
</feature>
<dbReference type="Gene3D" id="2.40.10.10">
    <property type="entry name" value="Trypsin-like serine proteases"/>
    <property type="match status" value="2"/>
</dbReference>
<name>A0ABS1VNQ3_9ACTN</name>
<dbReference type="RefSeq" id="WP_202992901.1">
    <property type="nucleotide sequence ID" value="NZ_JAENHO010000005.1"/>
</dbReference>
<dbReference type="SUPFAM" id="SSF50494">
    <property type="entry name" value="Trypsin-like serine proteases"/>
    <property type="match status" value="1"/>
</dbReference>
<evidence type="ECO:0000313" key="12">
    <source>
        <dbReference type="Proteomes" id="UP000598996"/>
    </source>
</evidence>
<dbReference type="InterPro" id="IPR009003">
    <property type="entry name" value="Peptidase_S1_PA"/>
</dbReference>
<feature type="domain" description="Peptidase S1" evidence="9">
    <location>
        <begin position="182"/>
        <end position="339"/>
    </location>
</feature>
<dbReference type="EMBL" id="JAENHO010000005">
    <property type="protein sequence ID" value="MBL7256361.1"/>
    <property type="molecule type" value="Genomic_DNA"/>
</dbReference>
<dbReference type="InterPro" id="IPR035070">
    <property type="entry name" value="Streptogrisin_prodomain"/>
</dbReference>
<dbReference type="PIRSF" id="PIRSF001134">
    <property type="entry name" value="Streptogrisin"/>
    <property type="match status" value="1"/>
</dbReference>
<evidence type="ECO:0000256" key="6">
    <source>
        <dbReference type="ARBA" id="ARBA00023145"/>
    </source>
</evidence>
<keyword evidence="7" id="KW-1015">Disulfide bond</keyword>
<evidence type="ECO:0000259" key="9">
    <source>
        <dbReference type="Pfam" id="PF00089"/>
    </source>
</evidence>
<dbReference type="InterPro" id="IPR004236">
    <property type="entry name" value="Pept_S1_alpha_lytic"/>
</dbReference>
<organism evidence="11 12">
    <name type="scientific">Paractinoplanes lichenicola</name>
    <dbReference type="NCBI Taxonomy" id="2802976"/>
    <lineage>
        <taxon>Bacteria</taxon>
        <taxon>Bacillati</taxon>
        <taxon>Actinomycetota</taxon>
        <taxon>Actinomycetes</taxon>
        <taxon>Micromonosporales</taxon>
        <taxon>Micromonosporaceae</taxon>
        <taxon>Paractinoplanes</taxon>
    </lineage>
</organism>
<dbReference type="Proteomes" id="UP000598996">
    <property type="component" value="Unassembled WGS sequence"/>
</dbReference>
<gene>
    <name evidence="11" type="ORF">JKJ07_18860</name>
</gene>